<protein>
    <recommendedName>
        <fullName evidence="6">Mce-associated membrane protein</fullName>
    </recommendedName>
</protein>
<dbReference type="EMBL" id="BMMK01000015">
    <property type="protein sequence ID" value="GGM60842.1"/>
    <property type="molecule type" value="Genomic_DNA"/>
</dbReference>
<reference evidence="4" key="2">
    <citation type="submission" date="2020-09" db="EMBL/GenBank/DDBJ databases">
        <authorList>
            <person name="Sun Q."/>
            <person name="Zhou Y."/>
        </authorList>
    </citation>
    <scope>NUCLEOTIDE SEQUENCE</scope>
    <source>
        <strain evidence="4">CGMCC 4.5737</strain>
    </source>
</reference>
<name>A0A8J3CFQ6_9PSEU</name>
<dbReference type="PANTHER" id="PTHR37042:SF4">
    <property type="entry name" value="OUTER MEMBRANE PROTEIN RV1973"/>
    <property type="match status" value="1"/>
</dbReference>
<dbReference type="SUPFAM" id="SSF54427">
    <property type="entry name" value="NTF2-like"/>
    <property type="match status" value="1"/>
</dbReference>
<evidence type="ECO:0008006" key="6">
    <source>
        <dbReference type="Google" id="ProtNLM"/>
    </source>
</evidence>
<reference evidence="4" key="1">
    <citation type="journal article" date="2014" name="Int. J. Syst. Evol. Microbiol.">
        <title>Complete genome sequence of Corynebacterium casei LMG S-19264T (=DSM 44701T), isolated from a smear-ripened cheese.</title>
        <authorList>
            <consortium name="US DOE Joint Genome Institute (JGI-PGF)"/>
            <person name="Walter F."/>
            <person name="Albersmeier A."/>
            <person name="Kalinowski J."/>
            <person name="Ruckert C."/>
        </authorList>
    </citation>
    <scope>NUCLEOTIDE SEQUENCE</scope>
    <source>
        <strain evidence="4">CGMCC 4.5737</strain>
    </source>
</reference>
<accession>A0A8J3CFQ6</accession>
<evidence type="ECO:0000256" key="1">
    <source>
        <dbReference type="ARBA" id="ARBA00004370"/>
    </source>
</evidence>
<comment type="caution">
    <text evidence="4">The sequence shown here is derived from an EMBL/GenBank/DDBJ whole genome shotgun (WGS) entry which is preliminary data.</text>
</comment>
<evidence type="ECO:0000256" key="2">
    <source>
        <dbReference type="ARBA" id="ARBA00023136"/>
    </source>
</evidence>
<keyword evidence="3" id="KW-1133">Transmembrane helix</keyword>
<keyword evidence="5" id="KW-1185">Reference proteome</keyword>
<dbReference type="GO" id="GO:0016020">
    <property type="term" value="C:membrane"/>
    <property type="evidence" value="ECO:0007669"/>
    <property type="project" value="UniProtKB-SubCell"/>
</dbReference>
<evidence type="ECO:0000313" key="5">
    <source>
        <dbReference type="Proteomes" id="UP000637578"/>
    </source>
</evidence>
<comment type="subcellular location">
    <subcellularLocation>
        <location evidence="1">Membrane</location>
    </subcellularLocation>
</comment>
<evidence type="ECO:0000313" key="4">
    <source>
        <dbReference type="EMBL" id="GGM60842.1"/>
    </source>
</evidence>
<proteinExistence type="predicted"/>
<gene>
    <name evidence="4" type="ORF">GCM10012275_34860</name>
</gene>
<keyword evidence="3" id="KW-0812">Transmembrane</keyword>
<dbReference type="AlphaFoldDB" id="A0A8J3CFQ6"/>
<evidence type="ECO:0000256" key="3">
    <source>
        <dbReference type="SAM" id="Phobius"/>
    </source>
</evidence>
<keyword evidence="2 3" id="KW-0472">Membrane</keyword>
<feature type="transmembrane region" description="Helical" evidence="3">
    <location>
        <begin position="12"/>
        <end position="32"/>
    </location>
</feature>
<dbReference type="Proteomes" id="UP000637578">
    <property type="component" value="Unassembled WGS sequence"/>
</dbReference>
<dbReference type="PANTHER" id="PTHR37042">
    <property type="entry name" value="OUTER MEMBRANE PROTEIN RV1973"/>
    <property type="match status" value="1"/>
</dbReference>
<sequence length="172" mass="18529">MSQLTRRRTGLVFAVVLVIGAAAFAGWFGWSWTRASADADNYVETREEVLRVGEQGIANLTTMDHRAVDEGLNRWLSSSTGALRDSLVQGMDESRKQIAEGKTVTVGKVVDAAVTELEVASGIARVIAAVEITVTPDGGRPVVKRNRFEAGLDRTEAGWRLSSLRAVVVGES</sequence>
<dbReference type="InterPro" id="IPR032710">
    <property type="entry name" value="NTF2-like_dom_sf"/>
</dbReference>
<organism evidence="4 5">
    <name type="scientific">Longimycelium tulufanense</name>
    <dbReference type="NCBI Taxonomy" id="907463"/>
    <lineage>
        <taxon>Bacteria</taxon>
        <taxon>Bacillati</taxon>
        <taxon>Actinomycetota</taxon>
        <taxon>Actinomycetes</taxon>
        <taxon>Pseudonocardiales</taxon>
        <taxon>Pseudonocardiaceae</taxon>
        <taxon>Longimycelium</taxon>
    </lineage>
</organism>
<dbReference type="RefSeq" id="WP_189058920.1">
    <property type="nucleotide sequence ID" value="NZ_BMMK01000015.1"/>
</dbReference>